<keyword evidence="1" id="KW-0732">Signal</keyword>
<comment type="caution">
    <text evidence="2">The sequence shown here is derived from an EMBL/GenBank/DDBJ whole genome shotgun (WGS) entry which is preliminary data.</text>
</comment>
<feature type="chain" id="PRO_5010857335" description="Lipoprotein" evidence="1">
    <location>
        <begin position="22"/>
        <end position="138"/>
    </location>
</feature>
<gene>
    <name evidence="2" type="ORF">AU511_03920</name>
</gene>
<proteinExistence type="predicted"/>
<name>A0A1X3RZ08_9GAMM</name>
<dbReference type="EMBL" id="LUTP01000007">
    <property type="protein sequence ID" value="OSN07421.1"/>
    <property type="molecule type" value="Genomic_DNA"/>
</dbReference>
<organism evidence="2 3">
    <name type="scientific">Lonsdalea iberica</name>
    <dbReference type="NCBI Taxonomy" id="1082703"/>
    <lineage>
        <taxon>Bacteria</taxon>
        <taxon>Pseudomonadati</taxon>
        <taxon>Pseudomonadota</taxon>
        <taxon>Gammaproteobacteria</taxon>
        <taxon>Enterobacterales</taxon>
        <taxon>Pectobacteriaceae</taxon>
        <taxon>Lonsdalea</taxon>
    </lineage>
</organism>
<reference evidence="2 3" key="1">
    <citation type="submission" date="2016-02" db="EMBL/GenBank/DDBJ databases">
        <title>Species-wide whole genome sequencing reveals diversity, host range in Lonsdalea quercina.</title>
        <authorList>
            <person name="Li Y."/>
        </authorList>
    </citation>
    <scope>NUCLEOTIDE SEQUENCE [LARGE SCALE GENOMIC DNA]</scope>
    <source>
        <strain evidence="2 3">LMG 26264</strain>
    </source>
</reference>
<sequence>MKKLAVFALSAAILLSGCATIVGERSQVVNVESHPTGAKFSIQDETGRVIVTGNTPQNVVLDKSNGHYFGGKKYLITFTKESYQPLTLPVRSSANGWYIGGNLVFGGLIGYLLVDPFNGGMYTLHPKSANAMLTPQAQ</sequence>
<dbReference type="AlphaFoldDB" id="A0A1X3RZ08"/>
<dbReference type="PROSITE" id="PS51257">
    <property type="entry name" value="PROKAR_LIPOPROTEIN"/>
    <property type="match status" value="1"/>
</dbReference>
<dbReference type="Proteomes" id="UP000194020">
    <property type="component" value="Unassembled WGS sequence"/>
</dbReference>
<protein>
    <recommendedName>
        <fullName evidence="4">Lipoprotein</fullName>
    </recommendedName>
</protein>
<feature type="signal peptide" evidence="1">
    <location>
        <begin position="1"/>
        <end position="21"/>
    </location>
</feature>
<dbReference type="OrthoDB" id="194242at2"/>
<evidence type="ECO:0000313" key="2">
    <source>
        <dbReference type="EMBL" id="OSN07421.1"/>
    </source>
</evidence>
<dbReference type="RefSeq" id="WP_094108841.1">
    <property type="nucleotide sequence ID" value="NZ_LUTP01000007.1"/>
</dbReference>
<accession>A0A1X3RZ08</accession>
<evidence type="ECO:0000256" key="1">
    <source>
        <dbReference type="SAM" id="SignalP"/>
    </source>
</evidence>
<evidence type="ECO:0000313" key="3">
    <source>
        <dbReference type="Proteomes" id="UP000194020"/>
    </source>
</evidence>
<evidence type="ECO:0008006" key="4">
    <source>
        <dbReference type="Google" id="ProtNLM"/>
    </source>
</evidence>